<dbReference type="Proteomes" id="UP000019205">
    <property type="component" value="Chromosome"/>
</dbReference>
<dbReference type="EMBL" id="AAOA02000003">
    <property type="protein sequence ID" value="EAQ96093.1"/>
    <property type="molecule type" value="Genomic_DNA"/>
</dbReference>
<dbReference type="AlphaFoldDB" id="A4AD40"/>
<evidence type="ECO:0000313" key="3">
    <source>
        <dbReference type="Proteomes" id="UP000019205"/>
    </source>
</evidence>
<comment type="caution">
    <text evidence="2">The sequence shown here is derived from an EMBL/GenBank/DDBJ whole genome shotgun (WGS) entry which is preliminary data.</text>
</comment>
<name>A4AD40_9GAMM</name>
<keyword evidence="3" id="KW-1185">Reference proteome</keyword>
<proteinExistence type="predicted"/>
<dbReference type="HOGENOM" id="CLU_1178622_0_0_6"/>
<protein>
    <submittedName>
        <fullName evidence="2">Uncharacterized protein</fullName>
    </submittedName>
</protein>
<dbReference type="RefSeq" id="WP_008294139.1">
    <property type="nucleotide sequence ID" value="NZ_CM002299.1"/>
</dbReference>
<organism evidence="2 3">
    <name type="scientific">Congregibacter litoralis KT71</name>
    <dbReference type="NCBI Taxonomy" id="314285"/>
    <lineage>
        <taxon>Bacteria</taxon>
        <taxon>Pseudomonadati</taxon>
        <taxon>Pseudomonadota</taxon>
        <taxon>Gammaproteobacteria</taxon>
        <taxon>Cellvibrionales</taxon>
        <taxon>Halieaceae</taxon>
        <taxon>Congregibacter</taxon>
    </lineage>
</organism>
<evidence type="ECO:0000313" key="2">
    <source>
        <dbReference type="EMBL" id="EAQ96093.1"/>
    </source>
</evidence>
<sequence>MSKENHAFEVVYVDPWVKRHGAAVPRGALLVCVYSLNLGVASVNEALYVRQLGDHAELWLAHPDALDFEPASPATLPVSCRQGLTVRALCSTNTDDVAQNLFITLVRSRWGHAWPGRLYLAGVFSEQVYEETVAGLEREGDAMAIQASAKETSVVRAARELRLQPEPTGTAPTAWRARCPETNHSLYISTASNSFGCGYCRRKGGEDELRTFVDERRGRGRASEDAGKGCEGETP</sequence>
<dbReference type="STRING" id="314285.KT71_08555"/>
<accession>A4AD40</accession>
<gene>
    <name evidence="2" type="ORF">KT71_08555</name>
</gene>
<reference evidence="2 3" key="1">
    <citation type="journal article" date="2007" name="Proc. Natl. Acad. Sci. U.S.A.">
        <title>Characterization of a marine gammaproteobacterium capable of aerobic anoxygenic photosynthesis.</title>
        <authorList>
            <person name="Fuchs B.M."/>
            <person name="Spring S."/>
            <person name="Teeling H."/>
            <person name="Quast C."/>
            <person name="Wulf J."/>
            <person name="Schattenhofer M."/>
            <person name="Yan S."/>
            <person name="Ferriera S."/>
            <person name="Johnson J."/>
            <person name="Glockner F.O."/>
            <person name="Amann R."/>
        </authorList>
    </citation>
    <scope>NUCLEOTIDE SEQUENCE [LARGE SCALE GENOMIC DNA]</scope>
    <source>
        <strain evidence="2">KT71</strain>
    </source>
</reference>
<feature type="region of interest" description="Disordered" evidence="1">
    <location>
        <begin position="214"/>
        <end position="235"/>
    </location>
</feature>
<dbReference type="OrthoDB" id="1436400at2"/>
<evidence type="ECO:0000256" key="1">
    <source>
        <dbReference type="SAM" id="MobiDB-lite"/>
    </source>
</evidence>
<dbReference type="eggNOG" id="ENOG50339UY">
    <property type="taxonomic scope" value="Bacteria"/>
</dbReference>
<reference evidence="2 3" key="2">
    <citation type="journal article" date="2009" name="PLoS ONE">
        <title>The photosynthetic apparatus and its regulation in the aerobic gammaproteobacterium Congregibacter litoralis gen. nov., sp. nov.</title>
        <authorList>
            <person name="Spring S."/>
            <person name="Lunsdorf H."/>
            <person name="Fuchs B.M."/>
            <person name="Tindall B.J."/>
        </authorList>
    </citation>
    <scope>NUCLEOTIDE SEQUENCE [LARGE SCALE GENOMIC DNA]</scope>
    <source>
        <strain evidence="2">KT71</strain>
    </source>
</reference>